<dbReference type="GO" id="GO:0008270">
    <property type="term" value="F:zinc ion binding"/>
    <property type="evidence" value="ECO:0007669"/>
    <property type="project" value="UniProtKB-KW"/>
</dbReference>
<feature type="repeat" description="NHL" evidence="2">
    <location>
        <begin position="172"/>
        <end position="214"/>
    </location>
</feature>
<reference evidence="4" key="1">
    <citation type="submission" date="2016-11" db="UniProtKB">
        <authorList>
            <consortium name="WormBaseParasite"/>
        </authorList>
    </citation>
    <scope>IDENTIFICATION</scope>
</reference>
<accession>A0A1I8J8E5</accession>
<dbReference type="GO" id="GO:0043161">
    <property type="term" value="P:proteasome-mediated ubiquitin-dependent protein catabolic process"/>
    <property type="evidence" value="ECO:0007669"/>
    <property type="project" value="TreeGrafter"/>
</dbReference>
<evidence type="ECO:0000256" key="2">
    <source>
        <dbReference type="PROSITE-ProRule" id="PRU00504"/>
    </source>
</evidence>
<dbReference type="InterPro" id="IPR001258">
    <property type="entry name" value="NHL_repeat"/>
</dbReference>
<dbReference type="Gene3D" id="2.120.10.30">
    <property type="entry name" value="TolB, C-terminal domain"/>
    <property type="match status" value="2"/>
</dbReference>
<keyword evidence="3" id="KW-1185">Reference proteome</keyword>
<dbReference type="Proteomes" id="UP000095280">
    <property type="component" value="Unplaced"/>
</dbReference>
<dbReference type="AlphaFoldDB" id="A0A1I8J8E5"/>
<dbReference type="InterPro" id="IPR011042">
    <property type="entry name" value="6-blade_b-propeller_TolB-like"/>
</dbReference>
<dbReference type="Pfam" id="PF17170">
    <property type="entry name" value="DUF5128"/>
    <property type="match status" value="1"/>
</dbReference>
<evidence type="ECO:0000313" key="3">
    <source>
        <dbReference type="Proteomes" id="UP000095280"/>
    </source>
</evidence>
<feature type="repeat" description="NHL" evidence="2">
    <location>
        <begin position="126"/>
        <end position="168"/>
    </location>
</feature>
<dbReference type="SUPFAM" id="SSF63829">
    <property type="entry name" value="Calcium-dependent phosphotriesterase"/>
    <property type="match status" value="1"/>
</dbReference>
<dbReference type="PANTHER" id="PTHR24104">
    <property type="entry name" value="E3 UBIQUITIN-PROTEIN LIGASE NHLRC1-RELATED"/>
    <property type="match status" value="1"/>
</dbReference>
<dbReference type="Pfam" id="PF01436">
    <property type="entry name" value="NHL"/>
    <property type="match status" value="1"/>
</dbReference>
<dbReference type="PANTHER" id="PTHR24104:SF25">
    <property type="entry name" value="PROTEIN LIN-41"/>
    <property type="match status" value="1"/>
</dbReference>
<dbReference type="GO" id="GO:0000209">
    <property type="term" value="P:protein polyubiquitination"/>
    <property type="evidence" value="ECO:0007669"/>
    <property type="project" value="TreeGrafter"/>
</dbReference>
<keyword evidence="1" id="KW-0677">Repeat</keyword>
<feature type="repeat" description="NHL" evidence="2">
    <location>
        <begin position="41"/>
        <end position="74"/>
    </location>
</feature>
<feature type="repeat" description="NHL" evidence="2">
    <location>
        <begin position="81"/>
        <end position="122"/>
    </location>
</feature>
<dbReference type="PROSITE" id="PS51125">
    <property type="entry name" value="NHL"/>
    <property type="match status" value="4"/>
</dbReference>
<organism evidence="3 4">
    <name type="scientific">Macrostomum lignano</name>
    <dbReference type="NCBI Taxonomy" id="282301"/>
    <lineage>
        <taxon>Eukaryota</taxon>
        <taxon>Metazoa</taxon>
        <taxon>Spiralia</taxon>
        <taxon>Lophotrochozoa</taxon>
        <taxon>Platyhelminthes</taxon>
        <taxon>Rhabditophora</taxon>
        <taxon>Macrostomorpha</taxon>
        <taxon>Macrostomida</taxon>
        <taxon>Macrostomidae</taxon>
        <taxon>Macrostomum</taxon>
    </lineage>
</organism>
<proteinExistence type="predicted"/>
<evidence type="ECO:0000256" key="1">
    <source>
        <dbReference type="ARBA" id="ARBA00022737"/>
    </source>
</evidence>
<dbReference type="WBParaSite" id="maker-uti_cns_0046098-snap-gene-1.37-mRNA-1">
    <property type="protein sequence ID" value="maker-uti_cns_0046098-snap-gene-1.37-mRNA-1"/>
    <property type="gene ID" value="maker-uti_cns_0046098-snap-gene-1.37"/>
</dbReference>
<evidence type="ECO:0000313" key="4">
    <source>
        <dbReference type="WBParaSite" id="maker-uti_cns_0046098-snap-gene-1.37-mRNA-1"/>
    </source>
</evidence>
<sequence length="230" mass="24498">VSLDGNGDPSDLSVSAGEDASYLARSAPCGVFGLGPSAEVGQLSAPRGIAACPRTGALFVADSNNHRLQAFSLTGQVRLAFGRRGAGPGEFECVTGVAVDPASRRVFATDRYNHKVLVFDYQGEFLRQFGAEGSGPGQFRYPWGAAVHSGHLYVADKKNHRVQVFDLDGQFLSSFGEHGRSDGQLDNPHFVCVRPDGASALVFVSDSNNNRVQVGSRIQIGAILICLHTY</sequence>
<protein>
    <submittedName>
        <fullName evidence="4">NHL repeat containing 4</fullName>
    </submittedName>
</protein>
<dbReference type="GO" id="GO:0061630">
    <property type="term" value="F:ubiquitin protein ligase activity"/>
    <property type="evidence" value="ECO:0007669"/>
    <property type="project" value="TreeGrafter"/>
</dbReference>
<name>A0A1I8J8E5_9PLAT</name>
<dbReference type="InterPro" id="IPR050952">
    <property type="entry name" value="TRIM-NHL_E3_ligases"/>
</dbReference>